<evidence type="ECO:0000313" key="9">
    <source>
        <dbReference type="Proteomes" id="UP000094236"/>
    </source>
</evidence>
<keyword evidence="4" id="KW-0496">Mitochondrion</keyword>
<dbReference type="AlphaFoldDB" id="A0A1E4U136"/>
<feature type="transmembrane region" description="Helical" evidence="7">
    <location>
        <begin position="418"/>
        <end position="438"/>
    </location>
</feature>
<evidence type="ECO:0008006" key="10">
    <source>
        <dbReference type="Google" id="ProtNLM"/>
    </source>
</evidence>
<keyword evidence="2 7" id="KW-0812">Transmembrane</keyword>
<evidence type="ECO:0000256" key="5">
    <source>
        <dbReference type="ARBA" id="ARBA00023136"/>
    </source>
</evidence>
<keyword evidence="6" id="KW-0175">Coiled coil</keyword>
<protein>
    <recommendedName>
        <fullName evidence="10">Nuclear control of ATPase protein 2</fullName>
    </recommendedName>
</protein>
<reference evidence="9" key="1">
    <citation type="submission" date="2016-05" db="EMBL/GenBank/DDBJ databases">
        <title>Comparative genomics of biotechnologically important yeasts.</title>
        <authorList>
            <consortium name="DOE Joint Genome Institute"/>
            <person name="Riley R."/>
            <person name="Haridas S."/>
            <person name="Wolfe K.H."/>
            <person name="Lopes M.R."/>
            <person name="Hittinger C.T."/>
            <person name="Goker M."/>
            <person name="Salamov A."/>
            <person name="Wisecaver J."/>
            <person name="Long T.M."/>
            <person name="Aerts A.L."/>
            <person name="Barry K."/>
            <person name="Choi C."/>
            <person name="Clum A."/>
            <person name="Coughlan A.Y."/>
            <person name="Deshpande S."/>
            <person name="Douglass A.P."/>
            <person name="Hanson S.J."/>
            <person name="Klenk H.-P."/>
            <person name="Labutti K."/>
            <person name="Lapidus A."/>
            <person name="Lindquist E."/>
            <person name="Lipzen A."/>
            <person name="Meier-Kolthoff J.P."/>
            <person name="Ohm R.A."/>
            <person name="Otillar R.P."/>
            <person name="Pangilinan J."/>
            <person name="Peng Y."/>
            <person name="Rokas A."/>
            <person name="Rosa C.A."/>
            <person name="Scheuner C."/>
            <person name="Sibirny A.A."/>
            <person name="Slot J.C."/>
            <person name="Stielow J.B."/>
            <person name="Sun H."/>
            <person name="Kurtzman C.P."/>
            <person name="Blackwell M."/>
            <person name="Grigoriev I.V."/>
            <person name="Jeffries T.W."/>
        </authorList>
    </citation>
    <scope>NUCLEOTIDE SEQUENCE [LARGE SCALE GENOMIC DNA]</scope>
    <source>
        <strain evidence="9">NRRL Y-2460</strain>
    </source>
</reference>
<evidence type="ECO:0000256" key="6">
    <source>
        <dbReference type="SAM" id="Coils"/>
    </source>
</evidence>
<name>A0A1E4U136_PACTA</name>
<keyword evidence="9" id="KW-1185">Reference proteome</keyword>
<keyword evidence="3 7" id="KW-1133">Transmembrane helix</keyword>
<dbReference type="STRING" id="669874.A0A1E4U136"/>
<dbReference type="Proteomes" id="UP000094236">
    <property type="component" value="Unassembled WGS sequence"/>
</dbReference>
<keyword evidence="5 7" id="KW-0472">Membrane</keyword>
<dbReference type="GO" id="GO:0005741">
    <property type="term" value="C:mitochondrial outer membrane"/>
    <property type="evidence" value="ECO:0007669"/>
    <property type="project" value="TreeGrafter"/>
</dbReference>
<organism evidence="8 9">
    <name type="scientific">Pachysolen tannophilus NRRL Y-2460</name>
    <dbReference type="NCBI Taxonomy" id="669874"/>
    <lineage>
        <taxon>Eukaryota</taxon>
        <taxon>Fungi</taxon>
        <taxon>Dikarya</taxon>
        <taxon>Ascomycota</taxon>
        <taxon>Saccharomycotina</taxon>
        <taxon>Pichiomycetes</taxon>
        <taxon>Pachysolenaceae</taxon>
        <taxon>Pachysolen</taxon>
    </lineage>
</organism>
<dbReference type="PANTHER" id="PTHR28234:SF1">
    <property type="entry name" value="NUCLEAR CONTROL OF ATPASE PROTEIN 2"/>
    <property type="match status" value="1"/>
</dbReference>
<evidence type="ECO:0000256" key="2">
    <source>
        <dbReference type="ARBA" id="ARBA00022692"/>
    </source>
</evidence>
<gene>
    <name evidence="8" type="ORF">PACTADRAFT_14159</name>
</gene>
<dbReference type="EMBL" id="KV454011">
    <property type="protein sequence ID" value="ODV97638.1"/>
    <property type="molecule type" value="Genomic_DNA"/>
</dbReference>
<comment type="subcellular location">
    <subcellularLocation>
        <location evidence="1">Mitochondrion membrane</location>
        <topology evidence="1">Multi-pass membrane protein</topology>
    </subcellularLocation>
</comment>
<accession>A0A1E4U136</accession>
<dbReference type="OrthoDB" id="413313at2759"/>
<evidence type="ECO:0000256" key="4">
    <source>
        <dbReference type="ARBA" id="ARBA00023128"/>
    </source>
</evidence>
<dbReference type="Pfam" id="PF08637">
    <property type="entry name" value="NCA2"/>
    <property type="match status" value="1"/>
</dbReference>
<evidence type="ECO:0000256" key="7">
    <source>
        <dbReference type="SAM" id="Phobius"/>
    </source>
</evidence>
<evidence type="ECO:0000256" key="3">
    <source>
        <dbReference type="ARBA" id="ARBA00022989"/>
    </source>
</evidence>
<sequence length="717" mass="82087">MSMNSIINHNIKSNLYLLDNYSHTLLSKINELDINSNSQIVAGNKGLGENLLEIQSAFYKIYSLSNGLLNKDDSGQPKKLKISLIVDILKPFNKGSIYESKIKPNLDTLDNDLQKQVKFVSTNLEKLIILYSLLLIYLVSSFQLLKSTIPLDSDLQYYNNLINSNVSFGIFLLQNLPVNLFSFTKNIYTDLINTSVVGTRAIATGAGTAVSQPPRWLSNNYHYLYYKLIQFKEILLSAIYKNFKKIVSPNLFLIDIKNHTSNTTKKTYSIFKNYLVTILGTPLYSIREEILNKRKNLINLQKKNAEKLGFLINELPTYKKFDYNNAASFGTIENVENEKTFEKASEIINKMYIVFEGANNDINIQFDINKLNVKTEAINLNESFQKLFKIAYESLPSQKISIEKIQLENGEPRFLIKYWFILLLSIAYLPSISSYFIVNHDKIKNWIRENLIGTVVGFYKNWLLKPFQNILATVKHDSNSQIAIMSQQSLNSDLQSLERMVIDFTIDQNRSSLSQADIKALEDLIAQGDLTPIMKNYETELKNPIRNLIKGELLRTLLIQIQKLKVDGAIAMSGIDKLLKSQELVFGVVAASPSLLVLYYALANFKNYLKNGYISKFSVGLKLEIRTSLNHVERLINLSMNSNDDSDDTDERNVYFEEGMLLLETVSLRYKGLNVLPIGMRDDWIRDLNDLNDKNLSLESRLNTVNRIWNVYGSYLD</sequence>
<evidence type="ECO:0000256" key="1">
    <source>
        <dbReference type="ARBA" id="ARBA00004225"/>
    </source>
</evidence>
<dbReference type="PANTHER" id="PTHR28234">
    <property type="entry name" value="NUCLEAR CONTROL OF ATPASE PROTEIN 2"/>
    <property type="match status" value="1"/>
</dbReference>
<proteinExistence type="predicted"/>
<feature type="coiled-coil region" evidence="6">
    <location>
        <begin position="681"/>
        <end position="708"/>
    </location>
</feature>
<feature type="transmembrane region" description="Helical" evidence="7">
    <location>
        <begin position="584"/>
        <end position="602"/>
    </location>
</feature>
<dbReference type="InterPro" id="IPR013946">
    <property type="entry name" value="NCA2-like"/>
</dbReference>
<evidence type="ECO:0000313" key="8">
    <source>
        <dbReference type="EMBL" id="ODV97638.1"/>
    </source>
</evidence>